<dbReference type="RefSeq" id="WP_058297159.1">
    <property type="nucleotide sequence ID" value="NZ_FMAU01000001.1"/>
</dbReference>
<dbReference type="AlphaFoldDB" id="A0A0V8HPH1"/>
<keyword evidence="1" id="KW-1133">Transmembrane helix</keyword>
<keyword evidence="1" id="KW-0812">Transmembrane</keyword>
<reference evidence="3" key="1">
    <citation type="submission" date="2016-08" db="EMBL/GenBank/DDBJ databases">
        <authorList>
            <person name="Varghese N."/>
            <person name="Submissions Spin"/>
        </authorList>
    </citation>
    <scope>NUCLEOTIDE SEQUENCE [LARGE SCALE GENOMIC DNA]</scope>
    <source>
        <strain evidence="3">SGD-1123</strain>
    </source>
</reference>
<proteinExistence type="predicted"/>
<evidence type="ECO:0000313" key="3">
    <source>
        <dbReference type="Proteomes" id="UP000181997"/>
    </source>
</evidence>
<evidence type="ECO:0000313" key="2">
    <source>
        <dbReference type="EMBL" id="SCB74767.1"/>
    </source>
</evidence>
<dbReference type="Proteomes" id="UP000181997">
    <property type="component" value="Unassembled WGS sequence"/>
</dbReference>
<feature type="transmembrane region" description="Helical" evidence="1">
    <location>
        <begin position="6"/>
        <end position="25"/>
    </location>
</feature>
<keyword evidence="3" id="KW-1185">Reference proteome</keyword>
<sequence length="93" mass="9867">MKKYSWLSWGSAGIPVGLFILLFAVPGIAEQSVVKGIFYVLFLGAPISIILSVIALFKKSEKNGFAVLGLSLSMLLAGSLIYLLLLGFGMGEA</sequence>
<organism evidence="2 3">
    <name type="scientific">[Bacillus] enclensis</name>
    <dbReference type="NCBI Taxonomy" id="1402860"/>
    <lineage>
        <taxon>Bacteria</taxon>
        <taxon>Bacillati</taxon>
        <taxon>Bacillota</taxon>
        <taxon>Bacilli</taxon>
        <taxon>Bacillales</taxon>
        <taxon>Bacillaceae</taxon>
        <taxon>Rossellomorea</taxon>
    </lineage>
</organism>
<evidence type="ECO:0008006" key="4">
    <source>
        <dbReference type="Google" id="ProtNLM"/>
    </source>
</evidence>
<feature type="transmembrane region" description="Helical" evidence="1">
    <location>
        <begin position="63"/>
        <end position="88"/>
    </location>
</feature>
<accession>A0A0V8HPH1</accession>
<keyword evidence="1" id="KW-0472">Membrane</keyword>
<feature type="transmembrane region" description="Helical" evidence="1">
    <location>
        <begin position="37"/>
        <end position="57"/>
    </location>
</feature>
<protein>
    <recommendedName>
        <fullName evidence="4">YesK-like protein</fullName>
    </recommendedName>
</protein>
<evidence type="ECO:0000256" key="1">
    <source>
        <dbReference type="SAM" id="Phobius"/>
    </source>
</evidence>
<gene>
    <name evidence="2" type="ORF">GA0061094_0238</name>
</gene>
<dbReference type="EMBL" id="FMAU01000001">
    <property type="protein sequence ID" value="SCB74767.1"/>
    <property type="molecule type" value="Genomic_DNA"/>
</dbReference>
<dbReference type="OrthoDB" id="9939028at2"/>
<name>A0A0V8HPH1_9BACI</name>